<dbReference type="OrthoDB" id="1434354at2759"/>
<keyword evidence="2" id="KW-1133">Transmembrane helix</keyword>
<reference evidence="4 5" key="1">
    <citation type="journal article" date="2010" name="Science">
        <title>Genomic analysis of organismal complexity in the multicellular green alga Volvox carteri.</title>
        <authorList>
            <person name="Prochnik S.E."/>
            <person name="Umen J."/>
            <person name="Nedelcu A.M."/>
            <person name="Hallmann A."/>
            <person name="Miller S.M."/>
            <person name="Nishii I."/>
            <person name="Ferris P."/>
            <person name="Kuo A."/>
            <person name="Mitros T."/>
            <person name="Fritz-Laylin L.K."/>
            <person name="Hellsten U."/>
            <person name="Chapman J."/>
            <person name="Simakov O."/>
            <person name="Rensing S.A."/>
            <person name="Terry A."/>
            <person name="Pangilinan J."/>
            <person name="Kapitonov V."/>
            <person name="Jurka J."/>
            <person name="Salamov A."/>
            <person name="Shapiro H."/>
            <person name="Schmutz J."/>
            <person name="Grimwood J."/>
            <person name="Lindquist E."/>
            <person name="Lucas S."/>
            <person name="Grigoriev I.V."/>
            <person name="Schmitt R."/>
            <person name="Kirk D."/>
            <person name="Rokhsar D.S."/>
        </authorList>
    </citation>
    <scope>NUCLEOTIDE SEQUENCE [LARGE SCALE GENOMIC DNA]</scope>
    <source>
        <strain evidence="5">f. Nagariensis / Eve</strain>
    </source>
</reference>
<dbReference type="InParanoid" id="D8TQ26"/>
<sequence>MATCDDVKLEELRRLCGLEVDEQLRAGGEGGLTTETLRRWLIARKGNVKEAAKDLRAHAAWRVGFVPKGRVVTEEVQDDINQNKAFLPGFDKSGRPFCIVVVSRHQIKDAEASKRFIAYSLDCATLLGSNKPDWDGKLNGIFDLRGLKPSNCDLATLRNVFDLLQHHYPERAKQRSRLVMIFLAMAVVVVVEWNSPDVDIPVVEQLPGNAGVGLHTLWLLNAPYIFYGIYKLVYPFIDPVTREKVRFVYGKEADAELLAAFDPEVLPAEICSRGTGRWVSVQEQYERLLKQQQQQQGQQTCQQQQGQQTCQQQQGQQLQVVSSLSRGEGDGLQYEDCEPEPLEGPLEAVESRRPLEVVA</sequence>
<evidence type="ECO:0000256" key="1">
    <source>
        <dbReference type="SAM" id="MobiDB-lite"/>
    </source>
</evidence>
<dbReference type="Gene3D" id="3.40.525.10">
    <property type="entry name" value="CRAL-TRIO lipid binding domain"/>
    <property type="match status" value="1"/>
</dbReference>
<dbReference type="SUPFAM" id="SSF46938">
    <property type="entry name" value="CRAL/TRIO N-terminal domain"/>
    <property type="match status" value="1"/>
</dbReference>
<dbReference type="CDD" id="cd00170">
    <property type="entry name" value="SEC14"/>
    <property type="match status" value="1"/>
</dbReference>
<evidence type="ECO:0000313" key="4">
    <source>
        <dbReference type="EMBL" id="EFJ50462.1"/>
    </source>
</evidence>
<dbReference type="FunCoup" id="D8TQ26">
    <property type="interactions" value="354"/>
</dbReference>
<feature type="transmembrane region" description="Helical" evidence="2">
    <location>
        <begin position="215"/>
        <end position="237"/>
    </location>
</feature>
<dbReference type="InterPro" id="IPR036273">
    <property type="entry name" value="CRAL/TRIO_N_dom_sf"/>
</dbReference>
<dbReference type="GeneID" id="9624756"/>
<dbReference type="eggNOG" id="KOG1470">
    <property type="taxonomic scope" value="Eukaryota"/>
</dbReference>
<dbReference type="EMBL" id="GL378331">
    <property type="protein sequence ID" value="EFJ50462.1"/>
    <property type="molecule type" value="Genomic_DNA"/>
</dbReference>
<keyword evidence="2" id="KW-0472">Membrane</keyword>
<dbReference type="PANTHER" id="PTHR46277:SF3">
    <property type="entry name" value="BINDING PROTEIN, PUTATIVE-RELATED"/>
    <property type="match status" value="1"/>
</dbReference>
<dbReference type="KEGG" id="vcn:VOLCADRAFT_116852"/>
<dbReference type="InterPro" id="IPR036865">
    <property type="entry name" value="CRAL-TRIO_dom_sf"/>
</dbReference>
<feature type="transmembrane region" description="Helical" evidence="2">
    <location>
        <begin position="178"/>
        <end position="195"/>
    </location>
</feature>
<feature type="domain" description="CRAL-TRIO" evidence="3">
    <location>
        <begin position="85"/>
        <end position="270"/>
    </location>
</feature>
<dbReference type="InterPro" id="IPR001251">
    <property type="entry name" value="CRAL-TRIO_dom"/>
</dbReference>
<dbReference type="PANTHER" id="PTHR46277">
    <property type="entry name" value="OS03G0850700 PROTEIN"/>
    <property type="match status" value="1"/>
</dbReference>
<name>D8TQ26_VOLCA</name>
<feature type="compositionally biased region" description="Basic and acidic residues" evidence="1">
    <location>
        <begin position="349"/>
        <end position="359"/>
    </location>
</feature>
<dbReference type="SMART" id="SM00516">
    <property type="entry name" value="SEC14"/>
    <property type="match status" value="1"/>
</dbReference>
<evidence type="ECO:0000256" key="2">
    <source>
        <dbReference type="SAM" id="Phobius"/>
    </source>
</evidence>
<protein>
    <recommendedName>
        <fullName evidence="3">CRAL-TRIO domain-containing protein</fullName>
    </recommendedName>
</protein>
<dbReference type="Proteomes" id="UP000001058">
    <property type="component" value="Unassembled WGS sequence"/>
</dbReference>
<dbReference type="SUPFAM" id="SSF52087">
    <property type="entry name" value="CRAL/TRIO domain"/>
    <property type="match status" value="2"/>
</dbReference>
<accession>D8TQ26</accession>
<evidence type="ECO:0000259" key="3">
    <source>
        <dbReference type="PROSITE" id="PS50191"/>
    </source>
</evidence>
<dbReference type="PROSITE" id="PS50191">
    <property type="entry name" value="CRAL_TRIO"/>
    <property type="match status" value="1"/>
</dbReference>
<dbReference type="RefSeq" id="XP_002948587.1">
    <property type="nucleotide sequence ID" value="XM_002948541.1"/>
</dbReference>
<proteinExistence type="predicted"/>
<feature type="region of interest" description="Disordered" evidence="1">
    <location>
        <begin position="327"/>
        <end position="359"/>
    </location>
</feature>
<dbReference type="Pfam" id="PF00650">
    <property type="entry name" value="CRAL_TRIO"/>
    <property type="match status" value="2"/>
</dbReference>
<keyword evidence="2" id="KW-0812">Transmembrane</keyword>
<keyword evidence="5" id="KW-1185">Reference proteome</keyword>
<gene>
    <name evidence="4" type="ORF">VOLCADRAFT_116852</name>
</gene>
<evidence type="ECO:0000313" key="5">
    <source>
        <dbReference type="Proteomes" id="UP000001058"/>
    </source>
</evidence>
<organism evidence="5">
    <name type="scientific">Volvox carteri f. nagariensis</name>
    <dbReference type="NCBI Taxonomy" id="3068"/>
    <lineage>
        <taxon>Eukaryota</taxon>
        <taxon>Viridiplantae</taxon>
        <taxon>Chlorophyta</taxon>
        <taxon>core chlorophytes</taxon>
        <taxon>Chlorophyceae</taxon>
        <taxon>CS clade</taxon>
        <taxon>Chlamydomonadales</taxon>
        <taxon>Volvocaceae</taxon>
        <taxon>Volvox</taxon>
    </lineage>
</organism>
<dbReference type="AlphaFoldDB" id="D8TQ26"/>